<dbReference type="VEuPathDB" id="VectorBase:PHUM138770"/>
<dbReference type="Pfam" id="PF00069">
    <property type="entry name" value="Pkinase"/>
    <property type="match status" value="1"/>
</dbReference>
<name>E0VET2_PEDHC</name>
<keyword evidence="7" id="KW-1133">Transmembrane helix</keyword>
<evidence type="ECO:0000256" key="7">
    <source>
        <dbReference type="SAM" id="Phobius"/>
    </source>
</evidence>
<dbReference type="InParanoid" id="E0VET2"/>
<feature type="binding site" evidence="6">
    <location>
        <position position="58"/>
    </location>
    <ligand>
        <name>ATP</name>
        <dbReference type="ChEBI" id="CHEBI:30616"/>
    </ligand>
</feature>
<dbReference type="InterPro" id="IPR017441">
    <property type="entry name" value="Protein_kinase_ATP_BS"/>
</dbReference>
<dbReference type="RefSeq" id="XP_002424626.1">
    <property type="nucleotide sequence ID" value="XM_002424581.1"/>
</dbReference>
<keyword evidence="11" id="KW-1185">Reference proteome</keyword>
<dbReference type="PROSITE" id="PS50011">
    <property type="entry name" value="PROTEIN_KINASE_DOM"/>
    <property type="match status" value="1"/>
</dbReference>
<feature type="transmembrane region" description="Helical" evidence="7">
    <location>
        <begin position="86"/>
        <end position="113"/>
    </location>
</feature>
<dbReference type="InterPro" id="IPR050117">
    <property type="entry name" value="MAPK"/>
</dbReference>
<evidence type="ECO:0000256" key="3">
    <source>
        <dbReference type="ARBA" id="ARBA00022741"/>
    </source>
</evidence>
<dbReference type="EnsemblMetazoa" id="PHUM138770-RA">
    <property type="protein sequence ID" value="PHUM138770-PA"/>
    <property type="gene ID" value="PHUM138770"/>
</dbReference>
<keyword evidence="3 6" id="KW-0547">Nucleotide-binding</keyword>
<dbReference type="PROSITE" id="PS00107">
    <property type="entry name" value="PROTEIN_KINASE_ATP"/>
    <property type="match status" value="1"/>
</dbReference>
<reference evidence="9" key="2">
    <citation type="submission" date="2007-04" db="EMBL/GenBank/DDBJ databases">
        <title>The genome of the human body louse.</title>
        <authorList>
            <consortium name="The Human Body Louse Genome Consortium"/>
            <person name="Kirkness E."/>
            <person name="Walenz B."/>
            <person name="Hass B."/>
            <person name="Bruggner R."/>
            <person name="Strausberg R."/>
        </authorList>
    </citation>
    <scope>NUCLEOTIDE SEQUENCE</scope>
    <source>
        <strain evidence="9">USDA</strain>
    </source>
</reference>
<keyword evidence="4" id="KW-0418">Kinase</keyword>
<evidence type="ECO:0000256" key="1">
    <source>
        <dbReference type="ARBA" id="ARBA00022527"/>
    </source>
</evidence>
<evidence type="ECO:0000259" key="8">
    <source>
        <dbReference type="PROSITE" id="PS50011"/>
    </source>
</evidence>
<dbReference type="STRING" id="121224.E0VET2"/>
<dbReference type="OMA" id="KMSASCK"/>
<keyword evidence="7" id="KW-0812">Transmembrane</keyword>
<keyword evidence="2 9" id="KW-0808">Transferase</keyword>
<dbReference type="GO" id="GO:0004707">
    <property type="term" value="F:MAP kinase activity"/>
    <property type="evidence" value="ECO:0007669"/>
    <property type="project" value="UniProtKB-EC"/>
</dbReference>
<evidence type="ECO:0000313" key="9">
    <source>
        <dbReference type="EMBL" id="EEB11888.1"/>
    </source>
</evidence>
<dbReference type="EMBL" id="DS235096">
    <property type="protein sequence ID" value="EEB11888.1"/>
    <property type="molecule type" value="Genomic_DNA"/>
</dbReference>
<reference evidence="9" key="1">
    <citation type="submission" date="2007-04" db="EMBL/GenBank/DDBJ databases">
        <title>Annotation of Pediculus humanus corporis strain USDA.</title>
        <authorList>
            <person name="Kirkness E."/>
            <person name="Hannick L."/>
            <person name="Hass B."/>
            <person name="Bruggner R."/>
            <person name="Lawson D."/>
            <person name="Bidwell S."/>
            <person name="Joardar V."/>
            <person name="Caler E."/>
            <person name="Walenz B."/>
            <person name="Inman J."/>
            <person name="Schobel S."/>
            <person name="Galinsky K."/>
            <person name="Amedeo P."/>
            <person name="Strausberg R."/>
        </authorList>
    </citation>
    <scope>NUCLEOTIDE SEQUENCE</scope>
    <source>
        <strain evidence="9">USDA</strain>
    </source>
</reference>
<dbReference type="Proteomes" id="UP000009046">
    <property type="component" value="Unassembled WGS sequence"/>
</dbReference>
<sequence length="116" mass="13217">MATEASSASVNSNSESIRGQVFEVGPRYTNLAYIGEGAYGMVVSAFDNVTKTKVAIKKISPFEHQTYCQRTLREIKILTRFKHENVSFVCFQFSFFQLLNIIIIIIIIIIIYLDKK</sequence>
<dbReference type="GO" id="GO:0005524">
    <property type="term" value="F:ATP binding"/>
    <property type="evidence" value="ECO:0007669"/>
    <property type="project" value="UniProtKB-UniRule"/>
</dbReference>
<dbReference type="AlphaFoldDB" id="E0VET2"/>
<feature type="domain" description="Protein kinase" evidence="8">
    <location>
        <begin position="28"/>
        <end position="116"/>
    </location>
</feature>
<evidence type="ECO:0000256" key="4">
    <source>
        <dbReference type="ARBA" id="ARBA00022777"/>
    </source>
</evidence>
<dbReference type="OrthoDB" id="192887at2759"/>
<dbReference type="Gene3D" id="3.30.200.20">
    <property type="entry name" value="Phosphorylase Kinase, domain 1"/>
    <property type="match status" value="1"/>
</dbReference>
<reference evidence="10" key="3">
    <citation type="submission" date="2020-05" db="UniProtKB">
        <authorList>
            <consortium name="EnsemblMetazoa"/>
        </authorList>
    </citation>
    <scope>IDENTIFICATION</scope>
    <source>
        <strain evidence="10">USDA</strain>
    </source>
</reference>
<keyword evidence="1" id="KW-0723">Serine/threonine-protein kinase</keyword>
<dbReference type="HOGENOM" id="CLU_2099767_0_0_1"/>
<keyword evidence="7" id="KW-0472">Membrane</keyword>
<dbReference type="PANTHER" id="PTHR24055">
    <property type="entry name" value="MITOGEN-ACTIVATED PROTEIN KINASE"/>
    <property type="match status" value="1"/>
</dbReference>
<dbReference type="SUPFAM" id="SSF56112">
    <property type="entry name" value="Protein kinase-like (PK-like)"/>
    <property type="match status" value="1"/>
</dbReference>
<accession>E0VET2</accession>
<evidence type="ECO:0000256" key="6">
    <source>
        <dbReference type="PROSITE-ProRule" id="PRU10141"/>
    </source>
</evidence>
<evidence type="ECO:0000256" key="2">
    <source>
        <dbReference type="ARBA" id="ARBA00022679"/>
    </source>
</evidence>
<dbReference type="EMBL" id="AAZO01001600">
    <property type="status" value="NOT_ANNOTATED_CDS"/>
    <property type="molecule type" value="Genomic_DNA"/>
</dbReference>
<proteinExistence type="predicted"/>
<dbReference type="KEGG" id="phu:Phum_PHUM138770"/>
<dbReference type="eggNOG" id="KOG0660">
    <property type="taxonomic scope" value="Eukaryota"/>
</dbReference>
<dbReference type="InterPro" id="IPR011009">
    <property type="entry name" value="Kinase-like_dom_sf"/>
</dbReference>
<dbReference type="InterPro" id="IPR000719">
    <property type="entry name" value="Prot_kinase_dom"/>
</dbReference>
<evidence type="ECO:0000256" key="5">
    <source>
        <dbReference type="ARBA" id="ARBA00022840"/>
    </source>
</evidence>
<protein>
    <submittedName>
        <fullName evidence="9 10">Erk1/2, putative</fullName>
        <ecNumber evidence="9">2.7.11.24</ecNumber>
    </submittedName>
</protein>
<dbReference type="EC" id="2.7.11.24" evidence="9"/>
<dbReference type="GeneID" id="8234380"/>
<gene>
    <name evidence="10" type="primary">8234380</name>
    <name evidence="9" type="ORF">Phum_PHUM138770</name>
</gene>
<evidence type="ECO:0000313" key="10">
    <source>
        <dbReference type="EnsemblMetazoa" id="PHUM138770-PA"/>
    </source>
</evidence>
<dbReference type="CTD" id="8234380"/>
<evidence type="ECO:0000313" key="11">
    <source>
        <dbReference type="Proteomes" id="UP000009046"/>
    </source>
</evidence>
<dbReference type="FunFam" id="3.30.200.20:FF:000046">
    <property type="entry name" value="Mitogen-activated protein kinase"/>
    <property type="match status" value="1"/>
</dbReference>
<organism>
    <name type="scientific">Pediculus humanus subsp. corporis</name>
    <name type="common">Body louse</name>
    <dbReference type="NCBI Taxonomy" id="121224"/>
    <lineage>
        <taxon>Eukaryota</taxon>
        <taxon>Metazoa</taxon>
        <taxon>Ecdysozoa</taxon>
        <taxon>Arthropoda</taxon>
        <taxon>Hexapoda</taxon>
        <taxon>Insecta</taxon>
        <taxon>Pterygota</taxon>
        <taxon>Neoptera</taxon>
        <taxon>Paraneoptera</taxon>
        <taxon>Psocodea</taxon>
        <taxon>Troctomorpha</taxon>
        <taxon>Phthiraptera</taxon>
        <taxon>Anoplura</taxon>
        <taxon>Pediculidae</taxon>
        <taxon>Pediculus</taxon>
    </lineage>
</organism>
<keyword evidence="5 6" id="KW-0067">ATP-binding</keyword>